<dbReference type="STRING" id="1618350.UR67_C0002G0183"/>
<accession>A0A0G0BKT3</accession>
<keyword evidence="6" id="KW-0472">Membrane</keyword>
<feature type="domain" description="Thioredoxin" evidence="7">
    <location>
        <begin position="48"/>
        <end position="252"/>
    </location>
</feature>
<evidence type="ECO:0000256" key="4">
    <source>
        <dbReference type="ARBA" id="ARBA00023157"/>
    </source>
</evidence>
<dbReference type="EMBL" id="LBQB01000002">
    <property type="protein sequence ID" value="KKP70063.1"/>
    <property type="molecule type" value="Genomic_DNA"/>
</dbReference>
<dbReference type="PANTHER" id="PTHR13887">
    <property type="entry name" value="GLUTATHIONE S-TRANSFERASE KAPPA"/>
    <property type="match status" value="1"/>
</dbReference>
<name>A0A0G0BKT3_UNCC3</name>
<keyword evidence="5" id="KW-0676">Redox-active center</keyword>
<evidence type="ECO:0000313" key="8">
    <source>
        <dbReference type="EMBL" id="KKP70063.1"/>
    </source>
</evidence>
<dbReference type="Pfam" id="PF13462">
    <property type="entry name" value="Thioredoxin_4"/>
    <property type="match status" value="1"/>
</dbReference>
<proteinExistence type="inferred from homology"/>
<dbReference type="AlphaFoldDB" id="A0A0G0BKT3"/>
<evidence type="ECO:0000256" key="3">
    <source>
        <dbReference type="ARBA" id="ARBA00023002"/>
    </source>
</evidence>
<dbReference type="InterPro" id="IPR012336">
    <property type="entry name" value="Thioredoxin-like_fold"/>
</dbReference>
<dbReference type="InterPro" id="IPR036249">
    <property type="entry name" value="Thioredoxin-like_sf"/>
</dbReference>
<keyword evidence="6" id="KW-1133">Transmembrane helix</keyword>
<dbReference type="InterPro" id="IPR013766">
    <property type="entry name" value="Thioredoxin_domain"/>
</dbReference>
<dbReference type="SUPFAM" id="SSF52833">
    <property type="entry name" value="Thioredoxin-like"/>
    <property type="match status" value="1"/>
</dbReference>
<sequence length="252" mass="26886">MSDKFVKFEIQSIFTPLAIIIAGAIIAGGVYFGLKSGDLKVGNNDNSEVAGTQNANTNTNTNTNTTTVTTTIGDDPLIGDKSKAKVAIVEFSDFDCPYCKKFYTDTFEQIKTNFIDTGKAVFVYRDLPLPSLHPHAEKKAEAGSCIYSISGTEAFYKYFKAVEEGSITDDAGLTSLASTLGVDSDKFADCFTNSKMSSEVQTDAADAKKAGITGTPGFVIGTLDSNGNVTGTKISGAYPYTTFETTINSYLK</sequence>
<evidence type="ECO:0000259" key="7">
    <source>
        <dbReference type="PROSITE" id="PS51352"/>
    </source>
</evidence>
<dbReference type="PANTHER" id="PTHR13887:SF14">
    <property type="entry name" value="DISULFIDE BOND FORMATION PROTEIN D"/>
    <property type="match status" value="1"/>
</dbReference>
<evidence type="ECO:0000256" key="6">
    <source>
        <dbReference type="SAM" id="Phobius"/>
    </source>
</evidence>
<comment type="similarity">
    <text evidence="1">Belongs to the thioredoxin family. DsbA subfamily.</text>
</comment>
<reference evidence="8 9" key="1">
    <citation type="journal article" date="2015" name="Nature">
        <title>rRNA introns, odd ribosomes, and small enigmatic genomes across a large radiation of phyla.</title>
        <authorList>
            <person name="Brown C.T."/>
            <person name="Hug L.A."/>
            <person name="Thomas B.C."/>
            <person name="Sharon I."/>
            <person name="Castelle C.J."/>
            <person name="Singh A."/>
            <person name="Wilkins M.J."/>
            <person name="Williams K.H."/>
            <person name="Banfield J.F."/>
        </authorList>
    </citation>
    <scope>NUCLEOTIDE SEQUENCE [LARGE SCALE GENOMIC DNA]</scope>
</reference>
<organism evidence="8 9">
    <name type="scientific">candidate division CPR3 bacterium GW2011_GWF2_35_18</name>
    <dbReference type="NCBI Taxonomy" id="1618350"/>
    <lineage>
        <taxon>Bacteria</taxon>
        <taxon>Bacteria division CPR3</taxon>
    </lineage>
</organism>
<evidence type="ECO:0000256" key="1">
    <source>
        <dbReference type="ARBA" id="ARBA00005791"/>
    </source>
</evidence>
<comment type="caution">
    <text evidence="8">The sequence shown here is derived from an EMBL/GenBank/DDBJ whole genome shotgun (WGS) entry which is preliminary data.</text>
</comment>
<dbReference type="GO" id="GO:0016491">
    <property type="term" value="F:oxidoreductase activity"/>
    <property type="evidence" value="ECO:0007669"/>
    <property type="project" value="UniProtKB-KW"/>
</dbReference>
<keyword evidence="4" id="KW-1015">Disulfide bond</keyword>
<gene>
    <name evidence="8" type="ORF">UR67_C0002G0183</name>
</gene>
<keyword evidence="2" id="KW-0732">Signal</keyword>
<keyword evidence="3" id="KW-0560">Oxidoreductase</keyword>
<dbReference type="Gene3D" id="1.10.40.80">
    <property type="match status" value="1"/>
</dbReference>
<dbReference type="PROSITE" id="PS51352">
    <property type="entry name" value="THIOREDOXIN_2"/>
    <property type="match status" value="1"/>
</dbReference>
<keyword evidence="6" id="KW-0812">Transmembrane</keyword>
<protein>
    <submittedName>
        <fullName evidence="8">DSBA oxidoreductase</fullName>
    </submittedName>
</protein>
<feature type="transmembrane region" description="Helical" evidence="6">
    <location>
        <begin position="12"/>
        <end position="34"/>
    </location>
</feature>
<evidence type="ECO:0000256" key="5">
    <source>
        <dbReference type="ARBA" id="ARBA00023284"/>
    </source>
</evidence>
<evidence type="ECO:0000313" key="9">
    <source>
        <dbReference type="Proteomes" id="UP000034581"/>
    </source>
</evidence>
<dbReference type="Proteomes" id="UP000034581">
    <property type="component" value="Unassembled WGS sequence"/>
</dbReference>
<evidence type="ECO:0000256" key="2">
    <source>
        <dbReference type="ARBA" id="ARBA00022729"/>
    </source>
</evidence>
<dbReference type="Gene3D" id="3.40.30.10">
    <property type="entry name" value="Glutaredoxin"/>
    <property type="match status" value="1"/>
</dbReference>